<keyword evidence="3" id="KW-1185">Reference proteome</keyword>
<dbReference type="EMBL" id="JACTNZ010000004">
    <property type="protein sequence ID" value="KAG5552979.1"/>
    <property type="molecule type" value="Genomic_DNA"/>
</dbReference>
<feature type="region of interest" description="Disordered" evidence="1">
    <location>
        <begin position="25"/>
        <end position="96"/>
    </location>
</feature>
<organism evidence="2 3">
    <name type="scientific">Rhododendron griersonianum</name>
    <dbReference type="NCBI Taxonomy" id="479676"/>
    <lineage>
        <taxon>Eukaryota</taxon>
        <taxon>Viridiplantae</taxon>
        <taxon>Streptophyta</taxon>
        <taxon>Embryophyta</taxon>
        <taxon>Tracheophyta</taxon>
        <taxon>Spermatophyta</taxon>
        <taxon>Magnoliopsida</taxon>
        <taxon>eudicotyledons</taxon>
        <taxon>Gunneridae</taxon>
        <taxon>Pentapetalae</taxon>
        <taxon>asterids</taxon>
        <taxon>Ericales</taxon>
        <taxon>Ericaceae</taxon>
        <taxon>Ericoideae</taxon>
        <taxon>Rhodoreae</taxon>
        <taxon>Rhododendron</taxon>
    </lineage>
</organism>
<sequence length="168" mass="17889">MADGTISIADGLGLQALDRHYQRSHLTAKPQSISTSSKPENSSRLDLGADDSTTMLDGLGGKAVDSNEMRRKQRNPVDSAPTHGPHVVSTSSRSSPTMTLHIPFDLCPDKCPSHTARDGKNLLAKPVVGWPWPWLAGLGLVACCCCPLRGPGWLMIARAGRPTDPRGG</sequence>
<dbReference type="AlphaFoldDB" id="A0AAV6KKZ8"/>
<dbReference type="Proteomes" id="UP000823749">
    <property type="component" value="Chromosome 4"/>
</dbReference>
<protein>
    <submittedName>
        <fullName evidence="2">Uncharacterized protein</fullName>
    </submittedName>
</protein>
<accession>A0AAV6KKZ8</accession>
<evidence type="ECO:0000256" key="1">
    <source>
        <dbReference type="SAM" id="MobiDB-lite"/>
    </source>
</evidence>
<evidence type="ECO:0000313" key="3">
    <source>
        <dbReference type="Proteomes" id="UP000823749"/>
    </source>
</evidence>
<reference evidence="2" key="1">
    <citation type="submission" date="2020-08" db="EMBL/GenBank/DDBJ databases">
        <title>Plant Genome Project.</title>
        <authorList>
            <person name="Zhang R.-G."/>
        </authorList>
    </citation>
    <scope>NUCLEOTIDE SEQUENCE</scope>
    <source>
        <strain evidence="2">WSP0</strain>
        <tissue evidence="2">Leaf</tissue>
    </source>
</reference>
<comment type="caution">
    <text evidence="2">The sequence shown here is derived from an EMBL/GenBank/DDBJ whole genome shotgun (WGS) entry which is preliminary data.</text>
</comment>
<name>A0AAV6KKZ8_9ERIC</name>
<evidence type="ECO:0000313" key="2">
    <source>
        <dbReference type="EMBL" id="KAG5552979.1"/>
    </source>
</evidence>
<feature type="compositionally biased region" description="Polar residues" evidence="1">
    <location>
        <begin position="29"/>
        <end position="44"/>
    </location>
</feature>
<proteinExistence type="predicted"/>
<gene>
    <name evidence="2" type="ORF">RHGRI_010964</name>
</gene>